<sequence length="169" mass="18934">MTSRLRCSSFTRASRRSPRSFSRGYWTTAPSREGGSDEPQPRRHTQRHRSGARPTRRGDDVTRDHAHRSGWRSGARPLPQRGVPPDVGRALALRQARSGGPPERGGTAARPRQAGEHRRLLLACGSPRCVRVHPARPAIRRDRHEAQQGASDAHARRGPQGSHPWRRRP</sequence>
<accession>A0A0F7LAM5</accession>
<organism evidence="2">
    <name type="scientific">uncultured marine virus</name>
    <dbReference type="NCBI Taxonomy" id="186617"/>
    <lineage>
        <taxon>Viruses</taxon>
        <taxon>environmental samples</taxon>
    </lineage>
</organism>
<evidence type="ECO:0000256" key="1">
    <source>
        <dbReference type="SAM" id="MobiDB-lite"/>
    </source>
</evidence>
<feature type="compositionally biased region" description="Basic residues" evidence="1">
    <location>
        <begin position="42"/>
        <end position="55"/>
    </location>
</feature>
<feature type="region of interest" description="Disordered" evidence="1">
    <location>
        <begin position="1"/>
        <end position="115"/>
    </location>
</feature>
<reference evidence="2" key="2">
    <citation type="submission" date="2015-03" db="EMBL/GenBank/DDBJ databases">
        <authorList>
            <person name="Chow C.-E.T."/>
            <person name="Winget D.M."/>
            <person name="White R.A.III."/>
            <person name="Hallam S.J."/>
            <person name="Suttle C.A."/>
        </authorList>
    </citation>
    <scope>NUCLEOTIDE SEQUENCE</scope>
    <source>
        <strain evidence="2">Oxic1_6</strain>
    </source>
</reference>
<feature type="region of interest" description="Disordered" evidence="1">
    <location>
        <begin position="135"/>
        <end position="169"/>
    </location>
</feature>
<protein>
    <submittedName>
        <fullName evidence="2">Uncharacterized protein</fullName>
    </submittedName>
</protein>
<reference evidence="2" key="1">
    <citation type="journal article" date="2015" name="Front. Microbiol.">
        <title>Combining genomic sequencing methods to explore viral diversity and reveal potential virus-host interactions.</title>
        <authorList>
            <person name="Chow C.E."/>
            <person name="Winget D.M."/>
            <person name="White R.A.III."/>
            <person name="Hallam S.J."/>
            <person name="Suttle C.A."/>
        </authorList>
    </citation>
    <scope>NUCLEOTIDE SEQUENCE</scope>
    <source>
        <strain evidence="2">Oxic1_6</strain>
    </source>
</reference>
<proteinExistence type="predicted"/>
<evidence type="ECO:0000313" key="2">
    <source>
        <dbReference type="EMBL" id="AKH48211.1"/>
    </source>
</evidence>
<dbReference type="EMBL" id="KR029601">
    <property type="protein sequence ID" value="AKH48211.1"/>
    <property type="molecule type" value="Genomic_DNA"/>
</dbReference>
<name>A0A0F7LAM5_9VIRU</name>